<evidence type="ECO:0000259" key="6">
    <source>
        <dbReference type="PROSITE" id="PS50847"/>
    </source>
</evidence>
<dbReference type="NCBIfam" id="TIGR01167">
    <property type="entry name" value="LPXTG_anchor"/>
    <property type="match status" value="1"/>
</dbReference>
<dbReference type="Pfam" id="PF00746">
    <property type="entry name" value="Gram_pos_anchor"/>
    <property type="match status" value="1"/>
</dbReference>
<dbReference type="Pfam" id="PF18938">
    <property type="entry name" value="aRib"/>
    <property type="match status" value="1"/>
</dbReference>
<accession>A0ABD7YX45</accession>
<keyword evidence="1" id="KW-0134">Cell wall</keyword>
<evidence type="ECO:0000313" key="7">
    <source>
        <dbReference type="EMBL" id="WHS18085.1"/>
    </source>
</evidence>
<evidence type="ECO:0000256" key="5">
    <source>
        <dbReference type="SAM" id="Phobius"/>
    </source>
</evidence>
<dbReference type="PROSITE" id="PS50847">
    <property type="entry name" value="GRAM_POS_ANCHORING"/>
    <property type="match status" value="1"/>
</dbReference>
<organism evidence="7 8">
    <name type="scientific">Ligilactobacillus salivarius</name>
    <dbReference type="NCBI Taxonomy" id="1624"/>
    <lineage>
        <taxon>Bacteria</taxon>
        <taxon>Bacillati</taxon>
        <taxon>Bacillota</taxon>
        <taxon>Bacilli</taxon>
        <taxon>Lactobacillales</taxon>
        <taxon>Lactobacillaceae</taxon>
        <taxon>Ligilactobacillus</taxon>
    </lineage>
</organism>
<dbReference type="Proteomes" id="UP001224533">
    <property type="component" value="Chromosome"/>
</dbReference>
<dbReference type="InterPro" id="IPR019931">
    <property type="entry name" value="LPXTG_anchor"/>
</dbReference>
<gene>
    <name evidence="7" type="ORF">O2U02_02360</name>
</gene>
<reference evidence="7 8" key="1">
    <citation type="submission" date="2022-12" db="EMBL/GenBank/DDBJ databases">
        <title>Assessment of beneficial effects and identification of host adaptation-associated genes of Ligilactobacillus salivarius isolated from Meles meles.</title>
        <authorList>
            <person name="Wang Y."/>
        </authorList>
    </citation>
    <scope>NUCLEOTIDE SEQUENCE [LARGE SCALE GENOMIC DNA]</scope>
    <source>
        <strain evidence="7 8">S35</strain>
    </source>
</reference>
<keyword evidence="5" id="KW-1133">Transmembrane helix</keyword>
<dbReference type="Gene3D" id="3.10.20.890">
    <property type="match status" value="1"/>
</dbReference>
<protein>
    <submittedName>
        <fullName evidence="7">LPXTG cell wall anchor domain-containing protein</fullName>
    </submittedName>
</protein>
<name>A0ABD7YX45_9LACO</name>
<feature type="domain" description="Gram-positive cocci surface proteins LPxTG" evidence="6">
    <location>
        <begin position="49"/>
        <end position="84"/>
    </location>
</feature>
<evidence type="ECO:0000256" key="3">
    <source>
        <dbReference type="ARBA" id="ARBA00022729"/>
    </source>
</evidence>
<dbReference type="AlphaFoldDB" id="A0ABD7YX45"/>
<evidence type="ECO:0000256" key="2">
    <source>
        <dbReference type="ARBA" id="ARBA00022525"/>
    </source>
</evidence>
<sequence>MAENVEKSNPETKVTVGNEGIAILTYPDGSINIIPGSQLVTANAKTDELPQTGETYDSQKLSVIGMSLMGILGLFGLGKRRKTS</sequence>
<evidence type="ECO:0000313" key="8">
    <source>
        <dbReference type="Proteomes" id="UP001224533"/>
    </source>
</evidence>
<dbReference type="EMBL" id="CP114509">
    <property type="protein sequence ID" value="WHS18085.1"/>
    <property type="molecule type" value="Genomic_DNA"/>
</dbReference>
<evidence type="ECO:0000256" key="1">
    <source>
        <dbReference type="ARBA" id="ARBA00022512"/>
    </source>
</evidence>
<feature type="transmembrane region" description="Helical" evidence="5">
    <location>
        <begin position="61"/>
        <end position="78"/>
    </location>
</feature>
<keyword evidence="3" id="KW-0732">Signal</keyword>
<dbReference type="InterPro" id="IPR044024">
    <property type="entry name" value="aRib"/>
</dbReference>
<evidence type="ECO:0000256" key="4">
    <source>
        <dbReference type="ARBA" id="ARBA00023088"/>
    </source>
</evidence>
<keyword evidence="2" id="KW-0964">Secreted</keyword>
<proteinExistence type="predicted"/>
<keyword evidence="5" id="KW-0472">Membrane</keyword>
<dbReference type="RefSeq" id="WP_283472219.1">
    <property type="nucleotide sequence ID" value="NZ_CP114501.1"/>
</dbReference>
<keyword evidence="4" id="KW-0572">Peptidoglycan-anchor</keyword>
<keyword evidence="5" id="KW-0812">Transmembrane</keyword>